<keyword evidence="3 6" id="KW-0812">Transmembrane</keyword>
<evidence type="ECO:0000313" key="8">
    <source>
        <dbReference type="Proteomes" id="UP000702425"/>
    </source>
</evidence>
<keyword evidence="4 6" id="KW-1133">Transmembrane helix</keyword>
<evidence type="ECO:0000256" key="1">
    <source>
        <dbReference type="ARBA" id="ARBA00004141"/>
    </source>
</evidence>
<organism evidence="7 8">
    <name type="scientific">Microcoleus asticus IPMA8</name>
    <dbReference type="NCBI Taxonomy" id="2563858"/>
    <lineage>
        <taxon>Bacteria</taxon>
        <taxon>Bacillati</taxon>
        <taxon>Cyanobacteriota</taxon>
        <taxon>Cyanophyceae</taxon>
        <taxon>Oscillatoriophycideae</taxon>
        <taxon>Oscillatoriales</taxon>
        <taxon>Microcoleaceae</taxon>
        <taxon>Microcoleus</taxon>
        <taxon>Microcoleus asticus</taxon>
    </lineage>
</organism>
<protein>
    <submittedName>
        <fullName evidence="7">Inner membrane protein alx</fullName>
    </submittedName>
</protein>
<dbReference type="EMBL" id="SRRZ01000088">
    <property type="protein sequence ID" value="NQE36538.1"/>
    <property type="molecule type" value="Genomic_DNA"/>
</dbReference>
<feature type="transmembrane region" description="Helical" evidence="6">
    <location>
        <begin position="54"/>
        <end position="71"/>
    </location>
</feature>
<feature type="transmembrane region" description="Helical" evidence="6">
    <location>
        <begin position="202"/>
        <end position="219"/>
    </location>
</feature>
<feature type="transmembrane region" description="Helical" evidence="6">
    <location>
        <begin position="179"/>
        <end position="196"/>
    </location>
</feature>
<evidence type="ECO:0000256" key="5">
    <source>
        <dbReference type="ARBA" id="ARBA00023136"/>
    </source>
</evidence>
<dbReference type="NCBIfam" id="TIGR03716">
    <property type="entry name" value="R_switched_YkoY"/>
    <property type="match status" value="1"/>
</dbReference>
<dbReference type="PANTHER" id="PTHR30238">
    <property type="entry name" value="MEMBRANE BOUND PREDICTED REDOX MODULATOR"/>
    <property type="match status" value="1"/>
</dbReference>
<evidence type="ECO:0000256" key="2">
    <source>
        <dbReference type="ARBA" id="ARBA00007511"/>
    </source>
</evidence>
<keyword evidence="5 6" id="KW-0472">Membrane</keyword>
<dbReference type="InterPro" id="IPR022493">
    <property type="entry name" value="CHP03716_TM_YkoY"/>
</dbReference>
<name>A0ABX2D3X8_9CYAN</name>
<dbReference type="PANTHER" id="PTHR30238:SF4">
    <property type="entry name" value="SLL1022 PROTEIN"/>
    <property type="match status" value="1"/>
</dbReference>
<comment type="caution">
    <text evidence="7">The sequence shown here is derived from an EMBL/GenBank/DDBJ whole genome shotgun (WGS) entry which is preliminary data.</text>
</comment>
<feature type="transmembrane region" description="Helical" evidence="6">
    <location>
        <begin position="146"/>
        <end position="167"/>
    </location>
</feature>
<evidence type="ECO:0000256" key="6">
    <source>
        <dbReference type="SAM" id="Phobius"/>
    </source>
</evidence>
<accession>A0ABX2D3X8</accession>
<dbReference type="RefSeq" id="WP_172190427.1">
    <property type="nucleotide sequence ID" value="NZ_CAWPPK010000305.1"/>
</dbReference>
<proteinExistence type="inferred from homology"/>
<comment type="similarity">
    <text evidence="2">Belongs to the TerC family.</text>
</comment>
<dbReference type="InterPro" id="IPR005496">
    <property type="entry name" value="Integral_membrane_TerC"/>
</dbReference>
<evidence type="ECO:0000313" key="7">
    <source>
        <dbReference type="EMBL" id="NQE36538.1"/>
    </source>
</evidence>
<evidence type="ECO:0000256" key="3">
    <source>
        <dbReference type="ARBA" id="ARBA00022692"/>
    </source>
</evidence>
<feature type="transmembrane region" description="Helical" evidence="6">
    <location>
        <begin position="17"/>
        <end position="42"/>
    </location>
</feature>
<evidence type="ECO:0000256" key="4">
    <source>
        <dbReference type="ARBA" id="ARBA00022989"/>
    </source>
</evidence>
<reference evidence="7 8" key="1">
    <citation type="journal article" date="2020" name="Sci. Rep.">
        <title>A novel cyanobacterial geosmin producer, revising GeoA distribution and dispersion patterns in Bacteria.</title>
        <authorList>
            <person name="Churro C."/>
            <person name="Semedo-Aguiar A.P."/>
            <person name="Silva A.D."/>
            <person name="Pereira-Leal J.B."/>
            <person name="Leite R.B."/>
        </authorList>
    </citation>
    <scope>NUCLEOTIDE SEQUENCE [LARGE SCALE GENOMIC DNA]</scope>
    <source>
        <strain evidence="7 8">IPMA8</strain>
    </source>
</reference>
<gene>
    <name evidence="7" type="primary">alx</name>
    <name evidence="7" type="ORF">E5S67_04303</name>
</gene>
<keyword evidence="8" id="KW-1185">Reference proteome</keyword>
<dbReference type="Pfam" id="PF03741">
    <property type="entry name" value="TerC"/>
    <property type="match status" value="1"/>
</dbReference>
<sequence length="256" mass="28244">MIDQFLDASPNFGVDGFLLLLVLVALEAVLSADNAIALASISKGLEDAKDQQKALNLGLIIAFVLRISLILTATWVIQFWQFELLGALYLLWLVFQHFTSETDSEGEHHGPRFASVWQAIPMIAFTDLAFSLDSVTTAIAVSDDTFIVVTGATIGIIALRFMAGLFIRWLDEFVHLESAGYITVGFVGMRLLVKVINPDLVPPQWLLVSSIVLMFVWGFSKRTPESVEMAKSLEMALNQPDSEVAVRESQGHKSEN</sequence>
<comment type="subcellular location">
    <subcellularLocation>
        <location evidence="1">Membrane</location>
        <topology evidence="1">Multi-pass membrane protein</topology>
    </subcellularLocation>
</comment>
<dbReference type="Proteomes" id="UP000702425">
    <property type="component" value="Unassembled WGS sequence"/>
</dbReference>